<keyword evidence="1" id="KW-0812">Transmembrane</keyword>
<dbReference type="EMBL" id="SRLH01000003">
    <property type="protein sequence ID" value="TGD58472.1"/>
    <property type="molecule type" value="Genomic_DNA"/>
</dbReference>
<comment type="caution">
    <text evidence="2">The sequence shown here is derived from an EMBL/GenBank/DDBJ whole genome shotgun (WGS) entry which is preliminary data.</text>
</comment>
<evidence type="ECO:0000313" key="2">
    <source>
        <dbReference type="EMBL" id="TGD58472.1"/>
    </source>
</evidence>
<dbReference type="OrthoDB" id="102112at2"/>
<gene>
    <name evidence="2" type="ORF">E4635_06045</name>
</gene>
<feature type="transmembrane region" description="Helical" evidence="1">
    <location>
        <begin position="175"/>
        <end position="193"/>
    </location>
</feature>
<feature type="transmembrane region" description="Helical" evidence="1">
    <location>
        <begin position="63"/>
        <end position="83"/>
    </location>
</feature>
<organism evidence="2 3">
    <name type="scientific">Flavobacterium humi</name>
    <dbReference type="NCBI Taxonomy" id="2562683"/>
    <lineage>
        <taxon>Bacteria</taxon>
        <taxon>Pseudomonadati</taxon>
        <taxon>Bacteroidota</taxon>
        <taxon>Flavobacteriia</taxon>
        <taxon>Flavobacteriales</taxon>
        <taxon>Flavobacteriaceae</taxon>
        <taxon>Flavobacterium</taxon>
    </lineage>
</organism>
<reference evidence="2 3" key="1">
    <citation type="submission" date="2019-04" db="EMBL/GenBank/DDBJ databases">
        <title>Flavobacterium sp. strain DS2-A Genome sequencing and assembly.</title>
        <authorList>
            <person name="Kim I."/>
        </authorList>
    </citation>
    <scope>NUCLEOTIDE SEQUENCE [LARGE SCALE GENOMIC DNA]</scope>
    <source>
        <strain evidence="2 3">DS2-A</strain>
    </source>
</reference>
<keyword evidence="3" id="KW-1185">Reference proteome</keyword>
<evidence type="ECO:0008006" key="4">
    <source>
        <dbReference type="Google" id="ProtNLM"/>
    </source>
</evidence>
<feature type="transmembrane region" description="Helical" evidence="1">
    <location>
        <begin position="152"/>
        <end position="170"/>
    </location>
</feature>
<name>A0A4Z0LA17_9FLAO</name>
<feature type="transmembrane region" description="Helical" evidence="1">
    <location>
        <begin position="95"/>
        <end position="114"/>
    </location>
</feature>
<dbReference type="RefSeq" id="WP_135525732.1">
    <property type="nucleotide sequence ID" value="NZ_SRLH01000003.1"/>
</dbReference>
<accession>A0A4Z0LA17</accession>
<evidence type="ECO:0000256" key="1">
    <source>
        <dbReference type="SAM" id="Phobius"/>
    </source>
</evidence>
<keyword evidence="1" id="KW-1133">Transmembrane helix</keyword>
<dbReference type="AlphaFoldDB" id="A0A4Z0LA17"/>
<keyword evidence="1" id="KW-0472">Membrane</keyword>
<sequence length="397" mass="45625">MKDHLEKTGALFFVLGMIFLPLHFYGSDFQFRLAHFVFSRPAGLMQRLFTGNTYAVGFSSDTFSVAALLVLLLMTAFVGVFVLRWLKANPVKYISASRLTAVYYLSFVLLKYGFDKVFKAQFYLPEPNILYTPLGDLTKDILFWSTMGTSRSYSVMTGSIEVAIAVLLLIRKTRVLGLLMAVCTLVNIVMVNFGFGISVKMFSCFLLLMALFVLAPFVRKLYDFFISRKLVQLPQEALPGFLPHGYETGLKTFLIGLLFLQVLYPYLASGNTNDDLSEKIFLHGAYTVKEMTVNKKVLRPSEFPVRKLFVHRNSYFILQKTDGHMVDYFMKNDLLKHRLELYDYSKRKVQVQYTYRPADSLLELDFNDGKAWKVIAKGINWRRMPVLQDGFHLIVEE</sequence>
<proteinExistence type="predicted"/>
<feature type="transmembrane region" description="Helical" evidence="1">
    <location>
        <begin position="199"/>
        <end position="218"/>
    </location>
</feature>
<dbReference type="Proteomes" id="UP000297407">
    <property type="component" value="Unassembled WGS sequence"/>
</dbReference>
<protein>
    <recommendedName>
        <fullName evidence="4">DoxX family protein</fullName>
    </recommendedName>
</protein>
<evidence type="ECO:0000313" key="3">
    <source>
        <dbReference type="Proteomes" id="UP000297407"/>
    </source>
</evidence>